<sequence length="468" mass="51394">MLFYSLFLATTVSACARDFSLAKRHTHRQPITKRNEEWPPVLSEHETVLFNAFDNVTIDEWSDYYGHQNKLAGLGKEAAQWTADRWTENGFEAHLNEYHVYLSYPLKQELSVTWANGTREDINLQEEAVEGDDVTGREDNQPTFHGYSASGIATAEYIYVGQGSIADFERLQELGVEFGGKIALIRYGGLFRGLKVKNAQDHGAIGAIIFTDPGDDGEYTVANGYEAYPDGPARHPESVQKGSCLFLSTCPGDPTAPGYPSHDGVERAAVDDVTPQIPSIPISYAAAQPLLAALDGHGHTPDEVNRTVWSGALEAEYSTGPAPGVTLTLENEMEEKIAPVWNVIATLNATDTEETIVIGNHRDTWMIGGNGDPNSGSAILVELTKAFNALLETGWKPKRNIVLASWDAEEYGLVGSAEWVEDNINWLTETAVAYLNIDVAPEIEKVSHAHEPGINSTSDYSRNSERHR</sequence>
<dbReference type="InterPro" id="IPR007484">
    <property type="entry name" value="Peptidase_M28"/>
</dbReference>
<keyword evidence="2" id="KW-0378">Hydrolase</keyword>
<feature type="region of interest" description="Disordered" evidence="3">
    <location>
        <begin position="448"/>
        <end position="468"/>
    </location>
</feature>
<feature type="chain" id="PRO_5040545014" description="Peptide hydrolase" evidence="2">
    <location>
        <begin position="17"/>
        <end position="468"/>
    </location>
</feature>
<comment type="caution">
    <text evidence="6">The sequence shown here is derived from an EMBL/GenBank/DDBJ whole genome shotgun (WGS) entry which is preliminary data.</text>
</comment>
<evidence type="ECO:0000259" key="4">
    <source>
        <dbReference type="Pfam" id="PF02225"/>
    </source>
</evidence>
<dbReference type="EC" id="3.4.-.-" evidence="2"/>
<dbReference type="GO" id="GO:0004180">
    <property type="term" value="F:carboxypeptidase activity"/>
    <property type="evidence" value="ECO:0007669"/>
    <property type="project" value="TreeGrafter"/>
</dbReference>
<evidence type="ECO:0000256" key="2">
    <source>
        <dbReference type="RuleBase" id="RU361240"/>
    </source>
</evidence>
<gene>
    <name evidence="6" type="ORF">F5Z01DRAFT_4612</name>
</gene>
<evidence type="ECO:0000313" key="7">
    <source>
        <dbReference type="Proteomes" id="UP000887229"/>
    </source>
</evidence>
<keyword evidence="7" id="KW-1185">Reference proteome</keyword>
<feature type="signal peptide" evidence="2">
    <location>
        <begin position="1"/>
        <end position="16"/>
    </location>
</feature>
<keyword evidence="2" id="KW-0479">Metal-binding</keyword>
<feature type="domain" description="Peptidase M28" evidence="5">
    <location>
        <begin position="342"/>
        <end position="440"/>
    </location>
</feature>
<dbReference type="EMBL" id="MU251242">
    <property type="protein sequence ID" value="KAG9258814.1"/>
    <property type="molecule type" value="Genomic_DNA"/>
</dbReference>
<dbReference type="SUPFAM" id="SSF53187">
    <property type="entry name" value="Zn-dependent exopeptidases"/>
    <property type="match status" value="1"/>
</dbReference>
<protein>
    <recommendedName>
        <fullName evidence="2">Peptide hydrolase</fullName>
        <ecNumber evidence="2">3.4.-.-</ecNumber>
    </recommendedName>
</protein>
<dbReference type="InterPro" id="IPR039373">
    <property type="entry name" value="Peptidase_M28B"/>
</dbReference>
<dbReference type="InterPro" id="IPR003137">
    <property type="entry name" value="PA_domain"/>
</dbReference>
<keyword evidence="2" id="KW-0862">Zinc</keyword>
<dbReference type="GO" id="GO:0046872">
    <property type="term" value="F:metal ion binding"/>
    <property type="evidence" value="ECO:0007669"/>
    <property type="project" value="UniProtKB-KW"/>
</dbReference>
<dbReference type="SUPFAM" id="SSF52025">
    <property type="entry name" value="PA domain"/>
    <property type="match status" value="1"/>
</dbReference>
<dbReference type="Proteomes" id="UP000887229">
    <property type="component" value="Unassembled WGS sequence"/>
</dbReference>
<name>A0A9P7ZUX3_9HYPO</name>
<dbReference type="Gene3D" id="3.40.630.10">
    <property type="entry name" value="Zn peptidases"/>
    <property type="match status" value="1"/>
</dbReference>
<dbReference type="PANTHER" id="PTHR10404:SF46">
    <property type="entry name" value="VACUOLAR PROTEIN SORTING-ASSOCIATED PROTEIN 70"/>
    <property type="match status" value="1"/>
</dbReference>
<reference evidence="6" key="1">
    <citation type="journal article" date="2021" name="IMA Fungus">
        <title>Genomic characterization of three marine fungi, including Emericellopsis atlantica sp. nov. with signatures of a generalist lifestyle and marine biomass degradation.</title>
        <authorList>
            <person name="Hagestad O.C."/>
            <person name="Hou L."/>
            <person name="Andersen J.H."/>
            <person name="Hansen E.H."/>
            <person name="Altermark B."/>
            <person name="Li C."/>
            <person name="Kuhnert E."/>
            <person name="Cox R.J."/>
            <person name="Crous P.W."/>
            <person name="Spatafora J.W."/>
            <person name="Lail K."/>
            <person name="Amirebrahimi M."/>
            <person name="Lipzen A."/>
            <person name="Pangilinan J."/>
            <person name="Andreopoulos W."/>
            <person name="Hayes R.D."/>
            <person name="Ng V."/>
            <person name="Grigoriev I.V."/>
            <person name="Jackson S.A."/>
            <person name="Sutton T.D.S."/>
            <person name="Dobson A.D.W."/>
            <person name="Rama T."/>
        </authorList>
    </citation>
    <scope>NUCLEOTIDE SEQUENCE</scope>
    <source>
        <strain evidence="6">TS7</strain>
    </source>
</reference>
<dbReference type="Pfam" id="PF02225">
    <property type="entry name" value="PA"/>
    <property type="match status" value="1"/>
</dbReference>
<dbReference type="Gene3D" id="3.50.30.30">
    <property type="match status" value="1"/>
</dbReference>
<dbReference type="CDD" id="cd02121">
    <property type="entry name" value="PA_GCPII_like"/>
    <property type="match status" value="1"/>
</dbReference>
<accession>A0A9P7ZUX3</accession>
<dbReference type="FunFam" id="3.40.630.10:FF:000101">
    <property type="entry name" value="N-acetylated alpha-linked acidic dipeptidase like 1"/>
    <property type="match status" value="1"/>
</dbReference>
<proteinExistence type="inferred from homology"/>
<feature type="domain" description="PA" evidence="4">
    <location>
        <begin position="159"/>
        <end position="230"/>
    </location>
</feature>
<dbReference type="GO" id="GO:0006508">
    <property type="term" value="P:proteolysis"/>
    <property type="evidence" value="ECO:0007669"/>
    <property type="project" value="UniProtKB-KW"/>
</dbReference>
<keyword evidence="2" id="KW-0732">Signal</keyword>
<comment type="similarity">
    <text evidence="1">Belongs to the peptidase M28 family. M28B subfamily.</text>
</comment>
<dbReference type="FunFam" id="3.50.30.30:FF:000008">
    <property type="entry name" value="Glutamate carboxypeptidase 2"/>
    <property type="match status" value="1"/>
</dbReference>
<dbReference type="Pfam" id="PF04389">
    <property type="entry name" value="Peptidase_M28"/>
    <property type="match status" value="1"/>
</dbReference>
<evidence type="ECO:0000313" key="6">
    <source>
        <dbReference type="EMBL" id="KAG9258814.1"/>
    </source>
</evidence>
<dbReference type="PANTHER" id="PTHR10404">
    <property type="entry name" value="N-ACETYLATED-ALPHA-LINKED ACIDIC DIPEPTIDASE"/>
    <property type="match status" value="1"/>
</dbReference>
<keyword evidence="2" id="KW-0645">Protease</keyword>
<dbReference type="GeneID" id="70290820"/>
<organism evidence="6 7">
    <name type="scientific">Emericellopsis atlantica</name>
    <dbReference type="NCBI Taxonomy" id="2614577"/>
    <lineage>
        <taxon>Eukaryota</taxon>
        <taxon>Fungi</taxon>
        <taxon>Dikarya</taxon>
        <taxon>Ascomycota</taxon>
        <taxon>Pezizomycotina</taxon>
        <taxon>Sordariomycetes</taxon>
        <taxon>Hypocreomycetidae</taxon>
        <taxon>Hypocreales</taxon>
        <taxon>Bionectriaceae</taxon>
        <taxon>Emericellopsis</taxon>
    </lineage>
</organism>
<evidence type="ECO:0000256" key="1">
    <source>
        <dbReference type="ARBA" id="ARBA00005634"/>
    </source>
</evidence>
<dbReference type="InterPro" id="IPR046450">
    <property type="entry name" value="PA_dom_sf"/>
</dbReference>
<evidence type="ECO:0000256" key="3">
    <source>
        <dbReference type="SAM" id="MobiDB-lite"/>
    </source>
</evidence>
<dbReference type="OrthoDB" id="5841748at2759"/>
<dbReference type="RefSeq" id="XP_046122738.1">
    <property type="nucleotide sequence ID" value="XM_046259917.1"/>
</dbReference>
<dbReference type="AlphaFoldDB" id="A0A9P7ZUX3"/>
<evidence type="ECO:0000259" key="5">
    <source>
        <dbReference type="Pfam" id="PF04389"/>
    </source>
</evidence>